<organism evidence="12 13">
    <name type="scientific">Staphylococcus edaphicus</name>
    <dbReference type="NCBI Taxonomy" id="1955013"/>
    <lineage>
        <taxon>Bacteria</taxon>
        <taxon>Bacillati</taxon>
        <taxon>Bacillota</taxon>
        <taxon>Bacilli</taxon>
        <taxon>Bacillales</taxon>
        <taxon>Staphylococcaceae</taxon>
        <taxon>Staphylococcus</taxon>
    </lineage>
</organism>
<feature type="transmembrane region" description="Helical" evidence="10">
    <location>
        <begin position="93"/>
        <end position="112"/>
    </location>
</feature>
<comment type="similarity">
    <text evidence="2">Belongs to the acyltransferase 3 family.</text>
</comment>
<evidence type="ECO:0000256" key="8">
    <source>
        <dbReference type="ARBA" id="ARBA00042402"/>
    </source>
</evidence>
<feature type="transmembrane region" description="Helical" evidence="10">
    <location>
        <begin position="255"/>
        <end position="274"/>
    </location>
</feature>
<keyword evidence="3" id="KW-1003">Cell membrane</keyword>
<dbReference type="GO" id="GO:0016413">
    <property type="term" value="F:O-acetyltransferase activity"/>
    <property type="evidence" value="ECO:0007669"/>
    <property type="project" value="TreeGrafter"/>
</dbReference>
<accession>A0A2C6VIP3</accession>
<evidence type="ECO:0000256" key="4">
    <source>
        <dbReference type="ARBA" id="ARBA00022692"/>
    </source>
</evidence>
<evidence type="ECO:0000256" key="1">
    <source>
        <dbReference type="ARBA" id="ARBA00004651"/>
    </source>
</evidence>
<feature type="transmembrane region" description="Helical" evidence="10">
    <location>
        <begin position="132"/>
        <end position="150"/>
    </location>
</feature>
<evidence type="ECO:0000256" key="3">
    <source>
        <dbReference type="ARBA" id="ARBA00022475"/>
    </source>
</evidence>
<feature type="transmembrane region" description="Helical" evidence="10">
    <location>
        <begin position="12"/>
        <end position="34"/>
    </location>
</feature>
<evidence type="ECO:0000256" key="7">
    <source>
        <dbReference type="ARBA" id="ARBA00041028"/>
    </source>
</evidence>
<dbReference type="PANTHER" id="PTHR40074">
    <property type="entry name" value="O-ACETYLTRANSFERASE WECH"/>
    <property type="match status" value="1"/>
</dbReference>
<evidence type="ECO:0000256" key="10">
    <source>
        <dbReference type="SAM" id="Phobius"/>
    </source>
</evidence>
<comment type="caution">
    <text evidence="12">The sequence shown here is derived from an EMBL/GenBank/DDBJ whole genome shotgun (WGS) entry which is preliminary data.</text>
</comment>
<evidence type="ECO:0000313" key="12">
    <source>
        <dbReference type="EMBL" id="PHK50101.1"/>
    </source>
</evidence>
<keyword evidence="12" id="KW-0808">Transferase</keyword>
<feature type="transmembrane region" description="Helical" evidence="10">
    <location>
        <begin position="317"/>
        <end position="339"/>
    </location>
</feature>
<dbReference type="InterPro" id="IPR002656">
    <property type="entry name" value="Acyl_transf_3_dom"/>
</dbReference>
<dbReference type="OrthoDB" id="65129at2"/>
<evidence type="ECO:0000256" key="5">
    <source>
        <dbReference type="ARBA" id="ARBA00022989"/>
    </source>
</evidence>
<gene>
    <name evidence="12" type="ORF">BTJ66_04945</name>
</gene>
<dbReference type="Proteomes" id="UP000223828">
    <property type="component" value="Unassembled WGS sequence"/>
</dbReference>
<feature type="transmembrane region" description="Helical" evidence="10">
    <location>
        <begin position="54"/>
        <end position="72"/>
    </location>
</feature>
<evidence type="ECO:0000313" key="13">
    <source>
        <dbReference type="Proteomes" id="UP000223828"/>
    </source>
</evidence>
<feature type="transmembrane region" description="Helical" evidence="10">
    <location>
        <begin position="195"/>
        <end position="214"/>
    </location>
</feature>
<dbReference type="AlphaFoldDB" id="A0A2C6VIP3"/>
<feature type="transmembrane region" description="Helical" evidence="10">
    <location>
        <begin position="286"/>
        <end position="305"/>
    </location>
</feature>
<keyword evidence="5 10" id="KW-1133">Transmembrane helix</keyword>
<proteinExistence type="inferred from homology"/>
<evidence type="ECO:0000256" key="2">
    <source>
        <dbReference type="ARBA" id="ARBA00007400"/>
    </source>
</evidence>
<sequence>MIIFLWGYVLKYIEEIPIIRSIATLFIVCVHLSVSYTNNENSYSMTIIAGYLSQIGRLGTPVFAVISAFLLTHSVLKRGFDLNYFVKSRFTKIFIPYIIWTTVYLYYLGVVEVTLDSNKNFIGYYLYGTGNYHLYFILTVLQFYILFPVLQKIKKGVPLLLTYVLSTILTIFWQLNYEQLSIDIPVIGTFLMSRAFILNWISYFILGIIFAKHYEEINNGIRKYKTLLLPSITAIFISFLIFIDLNHFVTSSHPMFLLYTPFFLVFLIYFYLLITKRKSIMQILTLIGNYSMGIYLVHPLVKWLVMKIPIFDNRDSLLLYGVLFIIIVIISVLIIHLLIKIPNGNYIVPVPKKSKFVSNQTNSFSRKATN</sequence>
<dbReference type="EMBL" id="MRZN01000005">
    <property type="protein sequence ID" value="PHK50101.1"/>
    <property type="molecule type" value="Genomic_DNA"/>
</dbReference>
<dbReference type="Pfam" id="PF01757">
    <property type="entry name" value="Acyl_transf_3"/>
    <property type="match status" value="1"/>
</dbReference>
<keyword evidence="12" id="KW-0012">Acyltransferase</keyword>
<reference evidence="13" key="1">
    <citation type="submission" date="2017-10" db="EMBL/GenBank/DDBJ databases">
        <title>Staphylococcus edaphicus sp. nov., isolated in Antarctica, harbouring mecC gene and genomic islands essential in adaptation to extreme environment.</title>
        <authorList>
            <person name="Pantucek R."/>
            <person name="Sedlacek I."/>
            <person name="Indrakova A."/>
            <person name="Vrbovska V."/>
            <person name="Maslanova I."/>
            <person name="Kovarovic V."/>
            <person name="Svec P."/>
            <person name="Kralova S."/>
            <person name="Kristofova L."/>
            <person name="Keklakova J."/>
            <person name="Petras P."/>
            <person name="Doskar J."/>
        </authorList>
    </citation>
    <scope>NUCLEOTIDE SEQUENCE [LARGE SCALE GENOMIC DNA]</scope>
    <source>
        <strain evidence="13">CCM 5085</strain>
    </source>
</reference>
<name>A0A2C6VIP3_9STAP</name>
<keyword evidence="4 10" id="KW-0812">Transmembrane</keyword>
<dbReference type="GO" id="GO:0005886">
    <property type="term" value="C:plasma membrane"/>
    <property type="evidence" value="ECO:0007669"/>
    <property type="project" value="UniProtKB-SubCell"/>
</dbReference>
<dbReference type="PANTHER" id="PTHR40074:SF2">
    <property type="entry name" value="O-ACETYLTRANSFERASE WECH"/>
    <property type="match status" value="1"/>
</dbReference>
<evidence type="ECO:0000256" key="9">
    <source>
        <dbReference type="ARBA" id="ARBA00042839"/>
    </source>
</evidence>
<protein>
    <recommendedName>
        <fullName evidence="7">Probable poly-beta-1,6-N-acetyl-D-glucosamine export protein</fullName>
    </recommendedName>
    <alternativeName>
        <fullName evidence="9">Biofilm polysaccharide intercellular adhesin export protein</fullName>
    </alternativeName>
    <alternativeName>
        <fullName evidence="8">Intercellular adhesion protein C</fullName>
    </alternativeName>
</protein>
<dbReference type="GO" id="GO:0009246">
    <property type="term" value="P:enterobacterial common antigen biosynthetic process"/>
    <property type="evidence" value="ECO:0007669"/>
    <property type="project" value="TreeGrafter"/>
</dbReference>
<evidence type="ECO:0000256" key="6">
    <source>
        <dbReference type="ARBA" id="ARBA00023136"/>
    </source>
</evidence>
<comment type="subcellular location">
    <subcellularLocation>
        <location evidence="1">Cell membrane</location>
        <topology evidence="1">Multi-pass membrane protein</topology>
    </subcellularLocation>
</comment>
<feature type="transmembrane region" description="Helical" evidence="10">
    <location>
        <begin position="226"/>
        <end position="243"/>
    </location>
</feature>
<feature type="transmembrane region" description="Helical" evidence="10">
    <location>
        <begin position="157"/>
        <end position="175"/>
    </location>
</feature>
<feature type="domain" description="Acyltransferase 3" evidence="11">
    <location>
        <begin position="16"/>
        <end position="335"/>
    </location>
</feature>
<evidence type="ECO:0000259" key="11">
    <source>
        <dbReference type="Pfam" id="PF01757"/>
    </source>
</evidence>
<keyword evidence="6 10" id="KW-0472">Membrane</keyword>